<proteinExistence type="predicted"/>
<evidence type="ECO:0000256" key="1">
    <source>
        <dbReference type="SAM" id="MobiDB-lite"/>
    </source>
</evidence>
<dbReference type="AlphaFoldDB" id="A0A0H2S0V3"/>
<name>A0A0H2S0V3_9AGAM</name>
<evidence type="ECO:0000313" key="3">
    <source>
        <dbReference type="Proteomes" id="UP000053477"/>
    </source>
</evidence>
<gene>
    <name evidence="2" type="ORF">SCHPADRAFT_930406</name>
</gene>
<accession>A0A0H2S0V3</accession>
<dbReference type="InParanoid" id="A0A0H2S0V3"/>
<feature type="compositionally biased region" description="Polar residues" evidence="1">
    <location>
        <begin position="133"/>
        <end position="147"/>
    </location>
</feature>
<dbReference type="EMBL" id="KQ086020">
    <property type="protein sequence ID" value="KLO10656.1"/>
    <property type="molecule type" value="Genomic_DNA"/>
</dbReference>
<dbReference type="Proteomes" id="UP000053477">
    <property type="component" value="Unassembled WGS sequence"/>
</dbReference>
<protein>
    <submittedName>
        <fullName evidence="2">Uncharacterized protein</fullName>
    </submittedName>
</protein>
<feature type="region of interest" description="Disordered" evidence="1">
    <location>
        <begin position="133"/>
        <end position="154"/>
    </location>
</feature>
<reference evidence="2 3" key="1">
    <citation type="submission" date="2015-04" db="EMBL/GenBank/DDBJ databases">
        <title>Complete genome sequence of Schizopora paradoxa KUC8140, a cosmopolitan wood degrader in East Asia.</title>
        <authorList>
            <consortium name="DOE Joint Genome Institute"/>
            <person name="Min B."/>
            <person name="Park H."/>
            <person name="Jang Y."/>
            <person name="Kim J.-J."/>
            <person name="Kim K.H."/>
            <person name="Pangilinan J."/>
            <person name="Lipzen A."/>
            <person name="Riley R."/>
            <person name="Grigoriev I.V."/>
            <person name="Spatafora J.W."/>
            <person name="Choi I.-G."/>
        </authorList>
    </citation>
    <scope>NUCLEOTIDE SEQUENCE [LARGE SCALE GENOMIC DNA]</scope>
    <source>
        <strain evidence="2 3">KUC8140</strain>
    </source>
</reference>
<keyword evidence="3" id="KW-1185">Reference proteome</keyword>
<evidence type="ECO:0000313" key="2">
    <source>
        <dbReference type="EMBL" id="KLO10656.1"/>
    </source>
</evidence>
<sequence>MSDPKWVYGLPIDLDSLNELAAQKAPECVCEDDLTMTSIFFIERYERLIEQPLSAEMCFDVFDDNLEPILVLVLHEEHFGYSGITLEDEDFLRKELKIKEKGKWYRYLGAFSEKQLDYYKKRVIELGTIPSRNSAADTTSNSCSSDVKQLKNRS</sequence>
<organism evidence="2 3">
    <name type="scientific">Schizopora paradoxa</name>
    <dbReference type="NCBI Taxonomy" id="27342"/>
    <lineage>
        <taxon>Eukaryota</taxon>
        <taxon>Fungi</taxon>
        <taxon>Dikarya</taxon>
        <taxon>Basidiomycota</taxon>
        <taxon>Agaricomycotina</taxon>
        <taxon>Agaricomycetes</taxon>
        <taxon>Hymenochaetales</taxon>
        <taxon>Schizoporaceae</taxon>
        <taxon>Schizopora</taxon>
    </lineage>
</organism>